<evidence type="ECO:0000313" key="2">
    <source>
        <dbReference type="EMBL" id="CEL69781.1"/>
    </source>
</evidence>
<dbReference type="EMBL" id="LN714486">
    <property type="protein sequence ID" value="CEL69781.1"/>
    <property type="molecule type" value="Genomic_DNA"/>
</dbReference>
<gene>
    <name evidence="2" type="ORF">BN1204_054820</name>
</gene>
<feature type="compositionally biased region" description="Basic and acidic residues" evidence="1">
    <location>
        <begin position="323"/>
        <end position="347"/>
    </location>
</feature>
<proteinExistence type="predicted"/>
<reference evidence="2" key="1">
    <citation type="journal article" date="2015" name="PLoS ONE">
        <title>Comprehensive Evaluation of Toxoplasma gondii VEG and Neospora caninum LIV Genomes with Tachyzoite Stage Transcriptome and Proteome Defines Novel Transcript Features.</title>
        <authorList>
            <person name="Ramaprasad A."/>
            <person name="Mourier T."/>
            <person name="Naeem R."/>
            <person name="Malas T.B."/>
            <person name="Moussa E."/>
            <person name="Panigrahi A."/>
            <person name="Vermont S.J."/>
            <person name="Otto T.D."/>
            <person name="Wastling J."/>
            <person name="Pain A."/>
        </authorList>
    </citation>
    <scope>NUCLEOTIDE SEQUENCE</scope>
    <source>
        <strain evidence="2">Liverpool</strain>
    </source>
</reference>
<accession>A0A0F7UL99</accession>
<evidence type="ECO:0000256" key="1">
    <source>
        <dbReference type="SAM" id="MobiDB-lite"/>
    </source>
</evidence>
<name>A0A0F7UL99_NEOCL</name>
<dbReference type="AlphaFoldDB" id="A0A0F7UL99"/>
<protein>
    <submittedName>
        <fullName evidence="2">Uncharacterized protein</fullName>
    </submittedName>
</protein>
<feature type="region of interest" description="Disordered" evidence="1">
    <location>
        <begin position="321"/>
        <end position="347"/>
    </location>
</feature>
<sequence>MEDSFLRRWTGRSVRALISSLILSTVLTAVHVSSPPDSRQLLLLADALATPRSYLSLSRFSVRPAPRQFVLSPRNFVAYRSPCGRSHANQSLAALICTTDPDFQSQAPPRFLGGVWDPWEDSPKSGNPAGKQNFLASLRGQEESNSHCSISPSAWRAPRCSAGLGRRGPLAYIWRRKNAEDKLPHLLAFVGEECEYCKRMEPVEKAVEGLLPGTNIRRLEVWHNTLNYELLQELDRDGKCGGLPFYFNMRTLQWICGATTKANLLAWAAHQPCKSHEPPVLQAEDLEIFNRRTGMVARMMRRVDKMRHEGERAIYQTLLQQRQGREREQAEQQRLQREEDLGSTRKD</sequence>
<organism evidence="2">
    <name type="scientific">Neospora caninum (strain Liverpool)</name>
    <dbReference type="NCBI Taxonomy" id="572307"/>
    <lineage>
        <taxon>Eukaryota</taxon>
        <taxon>Sar</taxon>
        <taxon>Alveolata</taxon>
        <taxon>Apicomplexa</taxon>
        <taxon>Conoidasida</taxon>
        <taxon>Coccidia</taxon>
        <taxon>Eucoccidiorida</taxon>
        <taxon>Eimeriorina</taxon>
        <taxon>Sarcocystidae</taxon>
        <taxon>Neospora</taxon>
    </lineage>
</organism>